<dbReference type="InterPro" id="IPR019734">
    <property type="entry name" value="TPR_rpt"/>
</dbReference>
<proteinExistence type="predicted"/>
<feature type="repeat" description="TPR" evidence="1">
    <location>
        <begin position="109"/>
        <end position="142"/>
    </location>
</feature>
<keyword evidence="1" id="KW-0802">TPR repeat</keyword>
<protein>
    <recommendedName>
        <fullName evidence="3">Cyclic nucleotide-binding domain-containing protein</fullName>
    </recommendedName>
</protein>
<comment type="caution">
    <text evidence="4">The sequence shown here is derived from an EMBL/GenBank/DDBJ whole genome shotgun (WGS) entry which is preliminary data.</text>
</comment>
<evidence type="ECO:0000313" key="4">
    <source>
        <dbReference type="EMBL" id="OMJ77574.1"/>
    </source>
</evidence>
<evidence type="ECO:0000313" key="5">
    <source>
        <dbReference type="Proteomes" id="UP000187209"/>
    </source>
</evidence>
<dbReference type="InterPro" id="IPR018488">
    <property type="entry name" value="cNMP-bd_CS"/>
</dbReference>
<name>A0A1R2BLI0_9CILI</name>
<dbReference type="PANTHER" id="PTHR23011:SF28">
    <property type="entry name" value="CYCLIC NUCLEOTIDE-BINDING DOMAIN CONTAINING PROTEIN"/>
    <property type="match status" value="1"/>
</dbReference>
<dbReference type="Pfam" id="PF00027">
    <property type="entry name" value="cNMP_binding"/>
    <property type="match status" value="1"/>
</dbReference>
<evidence type="ECO:0000256" key="1">
    <source>
        <dbReference type="PROSITE-ProRule" id="PRU00339"/>
    </source>
</evidence>
<sequence>MEIYKTNSLSEAIEGNSSEICKLIESKCLKPIEITPSSLYYKENSSEYYFHKGYSFRLKGDFDSAIAQYRLGLKKDETHKGLKISLGVCLMKLGLQKKAIKLFQSTQDVCAYINLGICYISSQQYSLAVDYIKKAISIEYKPKYQQLLSLALFRSGRVSEALETFHNVDPGESLMEDERKLTNPKKSNRVFPFKVGEITKGPSRTVSSRRDSRNSGRVSVLSTYSPNKSPRLSLKTRKSSESLEKDKKNKSITEFSYQPKLRPELPTYDEILSKKYQIDTIIRKRHNTLIGAMQSNLIDIKYNGFIQQKLETQNESPYKDLYTIKDYHYKVDILHRELNFNRYPVEFREEFDQKKFEGKRLGEHSIKVLDFEYEKDFYDRNYEVIEEIVKTLPFFAKFPADIRQKLLKCAVYKNYEPEEIIIKQGEAGDSMFVIISGSIKILKKSSDFGNIEVTVNSMYDGETFGELALLSEGLGDNAKRSATCAAGEQTKLLAISKKDYKSILLDEMQNDITGKVKFFKELPFFFACNPISLIPLASNIEPIKYKIDDRIIELGEKSKGLYVIYKGRCSLYWEGYVAKPSTPSLTASVKIRPKTPKPYYTGNLQPRCTMRKQRQDVQGKSVDLGKDELDKAKEYLPKDIQGKKIAKERILWKPLKEGDYFGGRVLVEGLVDINKHIEGNNRAVFGFVESKPAKFTVIAESSEVKVFILTRRHFPLLTEELLAKLKIFLTKDYELDCPKQWSEEFLRASFKEWSQYKQKFMSQVEYENYITKHREQITFSKQ</sequence>
<dbReference type="Gene3D" id="1.25.40.10">
    <property type="entry name" value="Tetratricopeptide repeat domain"/>
    <property type="match status" value="1"/>
</dbReference>
<dbReference type="InterPro" id="IPR011990">
    <property type="entry name" value="TPR-like_helical_dom_sf"/>
</dbReference>
<feature type="region of interest" description="Disordered" evidence="2">
    <location>
        <begin position="200"/>
        <end position="249"/>
    </location>
</feature>
<feature type="domain" description="Cyclic nucleotide-binding" evidence="3">
    <location>
        <begin position="524"/>
        <end position="572"/>
    </location>
</feature>
<dbReference type="AlphaFoldDB" id="A0A1R2BLI0"/>
<dbReference type="OrthoDB" id="429870at2759"/>
<dbReference type="PANTHER" id="PTHR23011">
    <property type="entry name" value="CYCLIC NUCLEOTIDE-BINDING DOMAIN CONTAINING PROTEIN"/>
    <property type="match status" value="1"/>
</dbReference>
<dbReference type="SUPFAM" id="SSF48452">
    <property type="entry name" value="TPR-like"/>
    <property type="match status" value="1"/>
</dbReference>
<accession>A0A1R2BLI0</accession>
<gene>
    <name evidence="4" type="ORF">SteCoe_22822</name>
</gene>
<dbReference type="InterPro" id="IPR000595">
    <property type="entry name" value="cNMP-bd_dom"/>
</dbReference>
<dbReference type="InterPro" id="IPR014710">
    <property type="entry name" value="RmlC-like_jellyroll"/>
</dbReference>
<dbReference type="CDD" id="cd00038">
    <property type="entry name" value="CAP_ED"/>
    <property type="match status" value="1"/>
</dbReference>
<dbReference type="SMART" id="SM00028">
    <property type="entry name" value="TPR"/>
    <property type="match status" value="2"/>
</dbReference>
<feature type="domain" description="Cyclic nucleotide-binding" evidence="3">
    <location>
        <begin position="394"/>
        <end position="504"/>
    </location>
</feature>
<evidence type="ECO:0000259" key="3">
    <source>
        <dbReference type="PROSITE" id="PS50042"/>
    </source>
</evidence>
<dbReference type="PROSITE" id="PS50042">
    <property type="entry name" value="CNMP_BINDING_3"/>
    <property type="match status" value="2"/>
</dbReference>
<dbReference type="Pfam" id="PF13181">
    <property type="entry name" value="TPR_8"/>
    <property type="match status" value="2"/>
</dbReference>
<dbReference type="InterPro" id="IPR018490">
    <property type="entry name" value="cNMP-bd_dom_sf"/>
</dbReference>
<reference evidence="4 5" key="1">
    <citation type="submission" date="2016-11" db="EMBL/GenBank/DDBJ databases">
        <title>The macronuclear genome of Stentor coeruleus: a giant cell with tiny introns.</title>
        <authorList>
            <person name="Slabodnick M."/>
            <person name="Ruby J.G."/>
            <person name="Reiff S.B."/>
            <person name="Swart E.C."/>
            <person name="Gosai S."/>
            <person name="Prabakaran S."/>
            <person name="Witkowska E."/>
            <person name="Larue G.E."/>
            <person name="Fisher S."/>
            <person name="Freeman R.M."/>
            <person name="Gunawardena J."/>
            <person name="Chu W."/>
            <person name="Stover N.A."/>
            <person name="Gregory B.D."/>
            <person name="Nowacki M."/>
            <person name="Derisi J."/>
            <person name="Roy S.W."/>
            <person name="Marshall W.F."/>
            <person name="Sood P."/>
        </authorList>
    </citation>
    <scope>NUCLEOTIDE SEQUENCE [LARGE SCALE GENOMIC DNA]</scope>
    <source>
        <strain evidence="4">WM001</strain>
    </source>
</reference>
<dbReference type="PROSITE" id="PS50005">
    <property type="entry name" value="TPR"/>
    <property type="match status" value="1"/>
</dbReference>
<feature type="compositionally biased region" description="Basic and acidic residues" evidence="2">
    <location>
        <begin position="238"/>
        <end position="249"/>
    </location>
</feature>
<dbReference type="SUPFAM" id="SSF51206">
    <property type="entry name" value="cAMP-binding domain-like"/>
    <property type="match status" value="2"/>
</dbReference>
<keyword evidence="5" id="KW-1185">Reference proteome</keyword>
<dbReference type="SMART" id="SM00100">
    <property type="entry name" value="cNMP"/>
    <property type="match status" value="1"/>
</dbReference>
<organism evidence="4 5">
    <name type="scientific">Stentor coeruleus</name>
    <dbReference type="NCBI Taxonomy" id="5963"/>
    <lineage>
        <taxon>Eukaryota</taxon>
        <taxon>Sar</taxon>
        <taxon>Alveolata</taxon>
        <taxon>Ciliophora</taxon>
        <taxon>Postciliodesmatophora</taxon>
        <taxon>Heterotrichea</taxon>
        <taxon>Heterotrichida</taxon>
        <taxon>Stentoridae</taxon>
        <taxon>Stentor</taxon>
    </lineage>
</organism>
<dbReference type="EMBL" id="MPUH01000568">
    <property type="protein sequence ID" value="OMJ77574.1"/>
    <property type="molecule type" value="Genomic_DNA"/>
</dbReference>
<dbReference type="Gene3D" id="2.60.120.10">
    <property type="entry name" value="Jelly Rolls"/>
    <property type="match status" value="2"/>
</dbReference>
<evidence type="ECO:0000256" key="2">
    <source>
        <dbReference type="SAM" id="MobiDB-lite"/>
    </source>
</evidence>
<dbReference type="PROSITE" id="PS00888">
    <property type="entry name" value="CNMP_BINDING_1"/>
    <property type="match status" value="1"/>
</dbReference>
<feature type="compositionally biased region" description="Polar residues" evidence="2">
    <location>
        <begin position="215"/>
        <end position="230"/>
    </location>
</feature>
<dbReference type="Proteomes" id="UP000187209">
    <property type="component" value="Unassembled WGS sequence"/>
</dbReference>